<evidence type="ECO:0000313" key="2">
    <source>
        <dbReference type="Proteomes" id="UP001211987"/>
    </source>
</evidence>
<dbReference type="RefSeq" id="WP_272019356.1">
    <property type="nucleotide sequence ID" value="NZ_JAQLKE010000059.1"/>
</dbReference>
<comment type="caution">
    <text evidence="1">The sequence shown here is derived from an EMBL/GenBank/DDBJ whole genome shotgun (WGS) entry which is preliminary data.</text>
</comment>
<dbReference type="Proteomes" id="UP001211987">
    <property type="component" value="Unassembled WGS sequence"/>
</dbReference>
<proteinExistence type="predicted"/>
<reference evidence="1" key="1">
    <citation type="submission" date="2023-01" db="EMBL/GenBank/DDBJ databases">
        <title>Human gut microbiome strain richness.</title>
        <authorList>
            <person name="Chen-Liaw A."/>
        </authorList>
    </citation>
    <scope>NUCLEOTIDE SEQUENCE</scope>
    <source>
        <strain evidence="1">1001217st2_G6_1001217B_191108</strain>
    </source>
</reference>
<accession>A0AB35IQK3</accession>
<name>A0AB35IQK3_9FIRM</name>
<dbReference type="EMBL" id="JAQLKE010000059">
    <property type="protein sequence ID" value="MDB7085878.1"/>
    <property type="molecule type" value="Genomic_DNA"/>
</dbReference>
<evidence type="ECO:0000313" key="1">
    <source>
        <dbReference type="EMBL" id="MDB7085878.1"/>
    </source>
</evidence>
<gene>
    <name evidence="1" type="ORF">PM738_19050</name>
</gene>
<sequence length="132" mass="15749">MIKEKELLEDINSYIDQYRSELAKQQAKSILDNLSFIYYKTKSLIIELEGMENSHEKTITIIKNYLKYLKDFRLPDVNESKGYWKPIGKPVWWIDLVYFLNRSGNEFEVELKFEVELNDLIKKIKNSYKKGG</sequence>
<protein>
    <submittedName>
        <fullName evidence="1">Uncharacterized protein</fullName>
    </submittedName>
</protein>
<dbReference type="AlphaFoldDB" id="A0AB35IQK3"/>
<organism evidence="1 2">
    <name type="scientific">Thomasclavelia ramosa</name>
    <dbReference type="NCBI Taxonomy" id="1547"/>
    <lineage>
        <taxon>Bacteria</taxon>
        <taxon>Bacillati</taxon>
        <taxon>Bacillota</taxon>
        <taxon>Erysipelotrichia</taxon>
        <taxon>Erysipelotrichales</taxon>
        <taxon>Coprobacillaceae</taxon>
        <taxon>Thomasclavelia</taxon>
    </lineage>
</organism>